<feature type="non-terminal residue" evidence="1">
    <location>
        <position position="1"/>
    </location>
</feature>
<evidence type="ECO:0000313" key="1">
    <source>
        <dbReference type="EMBL" id="KAF0708617.1"/>
    </source>
</evidence>
<proteinExistence type="predicted"/>
<gene>
    <name evidence="1" type="ORF">FWK35_00032369</name>
</gene>
<sequence length="92" mass="10516">KFFIRSIGGRDGKEHIIRSLSKILTNEYAGKCTMTGRGKNIISKMGDTELIKILTKIIKENSKKNITNSDIEVEIAECLRRANTRLHREKQN</sequence>
<keyword evidence="2" id="KW-1185">Reference proteome</keyword>
<evidence type="ECO:0000313" key="2">
    <source>
        <dbReference type="Proteomes" id="UP000478052"/>
    </source>
</evidence>
<dbReference type="Proteomes" id="UP000478052">
    <property type="component" value="Unassembled WGS sequence"/>
</dbReference>
<protein>
    <recommendedName>
        <fullName evidence="3">DUF4806 domain-containing protein</fullName>
    </recommendedName>
</protein>
<dbReference type="EMBL" id="VUJU01012131">
    <property type="protein sequence ID" value="KAF0708617.1"/>
    <property type="molecule type" value="Genomic_DNA"/>
</dbReference>
<name>A0A6G0VTE3_APHCR</name>
<comment type="caution">
    <text evidence="1">The sequence shown here is derived from an EMBL/GenBank/DDBJ whole genome shotgun (WGS) entry which is preliminary data.</text>
</comment>
<accession>A0A6G0VTE3</accession>
<dbReference type="AlphaFoldDB" id="A0A6G0VTE3"/>
<evidence type="ECO:0008006" key="3">
    <source>
        <dbReference type="Google" id="ProtNLM"/>
    </source>
</evidence>
<reference evidence="1 2" key="1">
    <citation type="submission" date="2019-08" db="EMBL/GenBank/DDBJ databases">
        <title>Whole genome of Aphis craccivora.</title>
        <authorList>
            <person name="Voronova N.V."/>
            <person name="Shulinski R.S."/>
            <person name="Bandarenka Y.V."/>
            <person name="Zhorov D.G."/>
            <person name="Warner D."/>
        </authorList>
    </citation>
    <scope>NUCLEOTIDE SEQUENCE [LARGE SCALE GENOMIC DNA]</scope>
    <source>
        <strain evidence="1">180601</strain>
        <tissue evidence="1">Whole Body</tissue>
    </source>
</reference>
<organism evidence="1 2">
    <name type="scientific">Aphis craccivora</name>
    <name type="common">Cowpea aphid</name>
    <dbReference type="NCBI Taxonomy" id="307492"/>
    <lineage>
        <taxon>Eukaryota</taxon>
        <taxon>Metazoa</taxon>
        <taxon>Ecdysozoa</taxon>
        <taxon>Arthropoda</taxon>
        <taxon>Hexapoda</taxon>
        <taxon>Insecta</taxon>
        <taxon>Pterygota</taxon>
        <taxon>Neoptera</taxon>
        <taxon>Paraneoptera</taxon>
        <taxon>Hemiptera</taxon>
        <taxon>Sternorrhyncha</taxon>
        <taxon>Aphidomorpha</taxon>
        <taxon>Aphidoidea</taxon>
        <taxon>Aphididae</taxon>
        <taxon>Aphidini</taxon>
        <taxon>Aphis</taxon>
        <taxon>Aphis</taxon>
    </lineage>
</organism>
<dbReference type="OrthoDB" id="6587434at2759"/>